<dbReference type="EMBL" id="QOVI01000003">
    <property type="protein sequence ID" value="RXG15489.1"/>
    <property type="molecule type" value="Genomic_DNA"/>
</dbReference>
<dbReference type="GO" id="GO:0020037">
    <property type="term" value="F:heme binding"/>
    <property type="evidence" value="ECO:0007669"/>
    <property type="project" value="InterPro"/>
</dbReference>
<evidence type="ECO:0000313" key="3">
    <source>
        <dbReference type="Proteomes" id="UP000289821"/>
    </source>
</evidence>
<proteinExistence type="predicted"/>
<dbReference type="Pfam" id="PF07700">
    <property type="entry name" value="HNOB"/>
    <property type="match status" value="1"/>
</dbReference>
<dbReference type="Proteomes" id="UP000289821">
    <property type="component" value="Unassembled WGS sequence"/>
</dbReference>
<keyword evidence="3" id="KW-1185">Reference proteome</keyword>
<accession>A0A4Q0NWA2</accession>
<name>A0A4Q0NWA2_9FLAO</name>
<evidence type="ECO:0000259" key="1">
    <source>
        <dbReference type="Pfam" id="PF07700"/>
    </source>
</evidence>
<protein>
    <submittedName>
        <fullName evidence="2">Heme-NO-binding protein</fullName>
    </submittedName>
</protein>
<dbReference type="InterPro" id="IPR024096">
    <property type="entry name" value="NO_sig/Golgi_transp_ligand-bd"/>
</dbReference>
<reference evidence="2 3" key="1">
    <citation type="submission" date="2018-07" db="EMBL/GenBank/DDBJ databases">
        <title>Leeuwenhoekiella genomics.</title>
        <authorList>
            <person name="Tahon G."/>
            <person name="Willems A."/>
        </authorList>
    </citation>
    <scope>NUCLEOTIDE SEQUENCE [LARGE SCALE GENOMIC DNA]</scope>
    <source>
        <strain evidence="2 3">R-50232</strain>
    </source>
</reference>
<dbReference type="RefSeq" id="WP_128761059.1">
    <property type="nucleotide sequence ID" value="NZ_QOVI01000003.1"/>
</dbReference>
<dbReference type="Gene3D" id="3.90.1520.10">
    <property type="entry name" value="H-NOX domain"/>
    <property type="match status" value="1"/>
</dbReference>
<dbReference type="OrthoDB" id="7266652at2"/>
<dbReference type="InterPro" id="IPR038158">
    <property type="entry name" value="H-NOX_domain_sf"/>
</dbReference>
<evidence type="ECO:0000313" key="2">
    <source>
        <dbReference type="EMBL" id="RXG15489.1"/>
    </source>
</evidence>
<feature type="domain" description="Heme NO-binding" evidence="1">
    <location>
        <begin position="2"/>
        <end position="160"/>
    </location>
</feature>
<dbReference type="InterPro" id="IPR011644">
    <property type="entry name" value="Heme_NO-bd"/>
</dbReference>
<organism evidence="2 3">
    <name type="scientific">Leeuwenhoekiella aestuarii</name>
    <dbReference type="NCBI Taxonomy" id="2249426"/>
    <lineage>
        <taxon>Bacteria</taxon>
        <taxon>Pseudomonadati</taxon>
        <taxon>Bacteroidota</taxon>
        <taxon>Flavobacteriia</taxon>
        <taxon>Flavobacteriales</taxon>
        <taxon>Flavobacteriaceae</taxon>
        <taxon>Leeuwenhoekiella</taxon>
    </lineage>
</organism>
<gene>
    <name evidence="2" type="ORF">DSM04_103378</name>
</gene>
<sequence length="188" mass="21688">MKGIVFTEFLELVEEKFGLEMVDDIITASELESGGAYTAVGTYKFSEMVQLLTHLSERTQLSVDDLLYTYALHFFKVIQRSYPGLLNTYSDPIELIASIENHIHVEVRKIYPDAQLPIFKIVKRSENTLILDYLSSRAMYSFGLGLMHESFNYFNKNFKIDFEKIKEDGTYVRFFIVNTDENSESGSI</sequence>
<dbReference type="AlphaFoldDB" id="A0A4Q0NWA2"/>
<comment type="caution">
    <text evidence="2">The sequence shown here is derived from an EMBL/GenBank/DDBJ whole genome shotgun (WGS) entry which is preliminary data.</text>
</comment>
<dbReference type="SUPFAM" id="SSF111126">
    <property type="entry name" value="Ligand-binding domain in the NO signalling and Golgi transport"/>
    <property type="match status" value="1"/>
</dbReference>